<dbReference type="EMBL" id="CP049740">
    <property type="protein sequence ID" value="QII81626.1"/>
    <property type="molecule type" value="Genomic_DNA"/>
</dbReference>
<evidence type="ECO:0000313" key="3">
    <source>
        <dbReference type="Proteomes" id="UP000501451"/>
    </source>
</evidence>
<feature type="transmembrane region" description="Helical" evidence="1">
    <location>
        <begin position="16"/>
        <end position="34"/>
    </location>
</feature>
<keyword evidence="1" id="KW-1133">Transmembrane helix</keyword>
<accession>A0A6G7K8P5</accession>
<sequence>MRGGVIIKKTVDKKRIGIIAIILSVFVLGAASLLSKNVQSESNIIGGSDGPTDIWVTDEGE</sequence>
<organism evidence="2 3">
    <name type="scientific">Jeotgalibaca arthritidis</name>
    <dbReference type="NCBI Taxonomy" id="1868794"/>
    <lineage>
        <taxon>Bacteria</taxon>
        <taxon>Bacillati</taxon>
        <taxon>Bacillota</taxon>
        <taxon>Bacilli</taxon>
        <taxon>Lactobacillales</taxon>
        <taxon>Carnobacteriaceae</taxon>
        <taxon>Jeotgalibaca</taxon>
    </lineage>
</organism>
<keyword evidence="1" id="KW-0812">Transmembrane</keyword>
<dbReference type="KEGG" id="jar:G7057_03465"/>
<protein>
    <submittedName>
        <fullName evidence="2">Uncharacterized protein</fullName>
    </submittedName>
</protein>
<gene>
    <name evidence="2" type="ORF">G7057_03465</name>
</gene>
<evidence type="ECO:0000256" key="1">
    <source>
        <dbReference type="SAM" id="Phobius"/>
    </source>
</evidence>
<dbReference type="AlphaFoldDB" id="A0A6G7K8P5"/>
<keyword evidence="1" id="KW-0472">Membrane</keyword>
<dbReference type="Proteomes" id="UP000501451">
    <property type="component" value="Chromosome"/>
</dbReference>
<name>A0A6G7K8P5_9LACT</name>
<dbReference type="RefSeq" id="WP_156892245.1">
    <property type="nucleotide sequence ID" value="NZ_CP049740.1"/>
</dbReference>
<keyword evidence="3" id="KW-1185">Reference proteome</keyword>
<proteinExistence type="predicted"/>
<evidence type="ECO:0000313" key="2">
    <source>
        <dbReference type="EMBL" id="QII81626.1"/>
    </source>
</evidence>
<reference evidence="2 3" key="1">
    <citation type="journal article" date="2017" name="Int. J. Syst. Evol. Microbiol.">
        <title>Jeotgalibaca porci sp. nov. and Jeotgalibaca arthritidis sp. nov., isolated from pigs, and emended description of the genus Jeotgalibaca.</title>
        <authorList>
            <person name="Zamora L."/>
            <person name="Perez-Sancho M."/>
            <person name="Dominguez L."/>
            <person name="Fernandez-Garayzabal J.F."/>
            <person name="Vela A.I."/>
        </authorList>
    </citation>
    <scope>NUCLEOTIDE SEQUENCE [LARGE SCALE GENOMIC DNA]</scope>
    <source>
        <strain evidence="2 3">CECT 9157</strain>
    </source>
</reference>